<feature type="region of interest" description="Disordered" evidence="1">
    <location>
        <begin position="98"/>
        <end position="222"/>
    </location>
</feature>
<evidence type="ECO:0000313" key="2">
    <source>
        <dbReference type="EMBL" id="KAF2172257.1"/>
    </source>
</evidence>
<gene>
    <name evidence="2" type="ORF">M409DRAFT_63006</name>
</gene>
<dbReference type="PANTHER" id="PTHR40635:SF1">
    <property type="match status" value="1"/>
</dbReference>
<sequence>MAPIRRYLRITKYSVLEVRIYLHKPSDAAWLLSSRDNVLPRIIEEVRPKVLPKLREENENAKKKSGKKKKGIKDVASQEDFEVSIFLKENSTRHSLITKQKQFSDKPKIKSTGNKLTGWLNTSENPIRIDEDREPPAILQEEDDDVVELKDISKAGGSKKRKSVDGKDNDDDDDALFVSSSDEEYFATQRANPSKRRKQTKTPEEVPEEPVEDEGDQDDKKKLLLDTSYDGFSIYGRILCLIVTRKSKKEPAVTATTGGSQMMEQWVSTQAAQDNGLLEDDDG</sequence>
<dbReference type="AlphaFoldDB" id="A0A6A6CYG3"/>
<dbReference type="RefSeq" id="XP_033673146.1">
    <property type="nucleotide sequence ID" value="XM_033815407.1"/>
</dbReference>
<dbReference type="GeneID" id="54568679"/>
<name>A0A6A6CYG3_ZASCE</name>
<evidence type="ECO:0000313" key="3">
    <source>
        <dbReference type="Proteomes" id="UP000799537"/>
    </source>
</evidence>
<accession>A0A6A6CYG3</accession>
<proteinExistence type="predicted"/>
<reference evidence="2" key="1">
    <citation type="journal article" date="2020" name="Stud. Mycol.">
        <title>101 Dothideomycetes genomes: a test case for predicting lifestyles and emergence of pathogens.</title>
        <authorList>
            <person name="Haridas S."/>
            <person name="Albert R."/>
            <person name="Binder M."/>
            <person name="Bloem J."/>
            <person name="Labutti K."/>
            <person name="Salamov A."/>
            <person name="Andreopoulos B."/>
            <person name="Baker S."/>
            <person name="Barry K."/>
            <person name="Bills G."/>
            <person name="Bluhm B."/>
            <person name="Cannon C."/>
            <person name="Castanera R."/>
            <person name="Culley D."/>
            <person name="Daum C."/>
            <person name="Ezra D."/>
            <person name="Gonzalez J."/>
            <person name="Henrissat B."/>
            <person name="Kuo A."/>
            <person name="Liang C."/>
            <person name="Lipzen A."/>
            <person name="Lutzoni F."/>
            <person name="Magnuson J."/>
            <person name="Mondo S."/>
            <person name="Nolan M."/>
            <person name="Ohm R."/>
            <person name="Pangilinan J."/>
            <person name="Park H.-J."/>
            <person name="Ramirez L."/>
            <person name="Alfaro M."/>
            <person name="Sun H."/>
            <person name="Tritt A."/>
            <person name="Yoshinaga Y."/>
            <person name="Zwiers L.-H."/>
            <person name="Turgeon B."/>
            <person name="Goodwin S."/>
            <person name="Spatafora J."/>
            <person name="Crous P."/>
            <person name="Grigoriev I."/>
        </authorList>
    </citation>
    <scope>NUCLEOTIDE SEQUENCE</scope>
    <source>
        <strain evidence="2">ATCC 36951</strain>
    </source>
</reference>
<dbReference type="EMBL" id="ML993581">
    <property type="protein sequence ID" value="KAF2172257.1"/>
    <property type="molecule type" value="Genomic_DNA"/>
</dbReference>
<evidence type="ECO:0000256" key="1">
    <source>
        <dbReference type="SAM" id="MobiDB-lite"/>
    </source>
</evidence>
<feature type="compositionally biased region" description="Polar residues" evidence="1">
    <location>
        <begin position="111"/>
        <end position="125"/>
    </location>
</feature>
<feature type="compositionally biased region" description="Acidic residues" evidence="1">
    <location>
        <begin position="205"/>
        <end position="217"/>
    </location>
</feature>
<dbReference type="PANTHER" id="PTHR40635">
    <property type="match status" value="1"/>
</dbReference>
<keyword evidence="3" id="KW-1185">Reference proteome</keyword>
<organism evidence="2 3">
    <name type="scientific">Zasmidium cellare ATCC 36951</name>
    <dbReference type="NCBI Taxonomy" id="1080233"/>
    <lineage>
        <taxon>Eukaryota</taxon>
        <taxon>Fungi</taxon>
        <taxon>Dikarya</taxon>
        <taxon>Ascomycota</taxon>
        <taxon>Pezizomycotina</taxon>
        <taxon>Dothideomycetes</taxon>
        <taxon>Dothideomycetidae</taxon>
        <taxon>Mycosphaerellales</taxon>
        <taxon>Mycosphaerellaceae</taxon>
        <taxon>Zasmidium</taxon>
    </lineage>
</organism>
<dbReference type="Proteomes" id="UP000799537">
    <property type="component" value="Unassembled WGS sequence"/>
</dbReference>
<feature type="compositionally biased region" description="Acidic residues" evidence="1">
    <location>
        <begin position="168"/>
        <end position="185"/>
    </location>
</feature>
<protein>
    <submittedName>
        <fullName evidence="2">Uncharacterized protein</fullName>
    </submittedName>
</protein>
<dbReference type="OrthoDB" id="5374757at2759"/>